<evidence type="ECO:0000256" key="1">
    <source>
        <dbReference type="SAM" id="MobiDB-lite"/>
    </source>
</evidence>
<gene>
    <name evidence="4" type="ORF">NOCA2610034</name>
</gene>
<dbReference type="SUPFAM" id="SSF56059">
    <property type="entry name" value="Glutathione synthetase ATP-binding domain-like"/>
    <property type="match status" value="1"/>
</dbReference>
<dbReference type="AlphaFoldDB" id="A0A2P2CC31"/>
<dbReference type="PANTHER" id="PTHR34595:SF2">
    <property type="entry name" value="BLR2978 PROTEIN"/>
    <property type="match status" value="1"/>
</dbReference>
<sequence>MTELPRLLDDYRAQFDDAHGYDELVGEDGVRPASVELASRMNHIGLRGLLDRSSQASRFVQDDGVTYGGSGAATWRLDPLPMMISADDWASLERGLVQRAELLDLVLSDLYGPRDLLRRGVIPPEVVLGHGGFVHQADGIRVPGRRQLFFTATDLARHRDGRWHVLSDRTQAPSGAGYAMENRRVVAKVFPGLRRSTDLSALRDFFHSVRVALHEVAPSQVEAPRIVLLTPGPESETAFDQAYLSTLLGFPLVEAEDLIVQDGQVFMRSLGRLEPVDVLLRRVDADYSDPLELRAESRLGVPGLLEASRRGAVTVVNSFGTGVLENPGLLPYLPAAARALLGTDLLLPSVATWWCGDPAQRAHVLANLSSLVIKPITRGVRVTARFGTELSAAETDELRAAVEAQPWAWAAQELLEKSTTPVVTPLGVEPRDVVLRTFGVARGGSYTLMRGGLARVAPSAGSQLVSNLTGALTKDVWVLAAEDAQPDGWTADPTLETPAFALATAPSGLSPRVAEDLFWLGRYAERAEGTARLLRVADDLAEDYAGRPGTVGHATLTVLLEAVGRLTGSRDDTTPDRLLRALATDPRRPGSVLYAANRTISLAQSLREQLSLDTWLVLGRLERAFDGSDDEAALQPLLAQTVESLLAFSGLTAESLVRDPGWHFLDAGRRLERAQNLVGLLRHTLARSDGPASGLPVSVERRVLEAVLMVGESVITHRRREAAAPSGLTPLASVLDLLLLDASNPRGLAFQLDRLGGDLVHLPLTSATDRVATLVRDLVDQVHAVDLSQPLPPDWLGTLETRLRDLARLLEQSHFVHKAPQQTLPGSWGPHLATTWAPS</sequence>
<organism evidence="4">
    <name type="scientific">metagenome</name>
    <dbReference type="NCBI Taxonomy" id="256318"/>
    <lineage>
        <taxon>unclassified sequences</taxon>
        <taxon>metagenomes</taxon>
    </lineage>
</organism>
<dbReference type="Pfam" id="PF04168">
    <property type="entry name" value="Alpha-E"/>
    <property type="match status" value="1"/>
</dbReference>
<feature type="region of interest" description="Disordered" evidence="1">
    <location>
        <begin position="820"/>
        <end position="839"/>
    </location>
</feature>
<dbReference type="InterPro" id="IPR051680">
    <property type="entry name" value="ATP-dep_Glu-Cys_Ligase-2"/>
</dbReference>
<evidence type="ECO:0000259" key="2">
    <source>
        <dbReference type="Pfam" id="PF04168"/>
    </source>
</evidence>
<name>A0A2P2CC31_9ZZZZ</name>
<feature type="domain" description="Circularly permuted ATP-grasp type 2" evidence="3">
    <location>
        <begin position="81"/>
        <end position="457"/>
    </location>
</feature>
<reference evidence="4" key="1">
    <citation type="submission" date="2015-08" db="EMBL/GenBank/DDBJ databases">
        <authorList>
            <person name="Babu N.S."/>
            <person name="Beckwith C.J."/>
            <person name="Beseler K.G."/>
            <person name="Brison A."/>
            <person name="Carone J.V."/>
            <person name="Caskin T.P."/>
            <person name="Diamond M."/>
            <person name="Durham M.E."/>
            <person name="Foxe J.M."/>
            <person name="Go M."/>
            <person name="Henderson B.A."/>
            <person name="Jones I.B."/>
            <person name="McGettigan J.A."/>
            <person name="Micheletti S.J."/>
            <person name="Nasrallah M.E."/>
            <person name="Ortiz D."/>
            <person name="Piller C.R."/>
            <person name="Privatt S.R."/>
            <person name="Schneider S.L."/>
            <person name="Sharp S."/>
            <person name="Smith T.C."/>
            <person name="Stanton J.D."/>
            <person name="Ullery H.E."/>
            <person name="Wilson R.J."/>
            <person name="Serrano M.G."/>
            <person name="Buck G."/>
            <person name="Lee V."/>
            <person name="Wang Y."/>
            <person name="Carvalho R."/>
            <person name="Voegtly L."/>
            <person name="Shi R."/>
            <person name="Duckworth R."/>
            <person name="Johnson A."/>
            <person name="Loviza R."/>
            <person name="Walstead R."/>
            <person name="Shah Z."/>
            <person name="Kiflezghi M."/>
            <person name="Wade K."/>
            <person name="Ball S.L."/>
            <person name="Bradley K.W."/>
            <person name="Asai D.J."/>
            <person name="Bowman C.A."/>
            <person name="Russell D.A."/>
            <person name="Pope W.H."/>
            <person name="Jacobs-Sera D."/>
            <person name="Hendrix R.W."/>
            <person name="Hatfull G.F."/>
        </authorList>
    </citation>
    <scope>NUCLEOTIDE SEQUENCE</scope>
</reference>
<dbReference type="Gene3D" id="3.40.50.11290">
    <property type="match status" value="1"/>
</dbReference>
<protein>
    <submittedName>
        <fullName evidence="4">Uncharacterized protein</fullName>
    </submittedName>
</protein>
<dbReference type="Gene3D" id="3.30.1490.270">
    <property type="match status" value="1"/>
</dbReference>
<proteinExistence type="predicted"/>
<accession>A0A2P2CC31</accession>
<dbReference type="PANTHER" id="PTHR34595">
    <property type="entry name" value="BLR5612 PROTEIN"/>
    <property type="match status" value="1"/>
</dbReference>
<dbReference type="InterPro" id="IPR025841">
    <property type="entry name" value="CP_ATPgrasp_2"/>
</dbReference>
<feature type="domain" description="DUF403" evidence="2">
    <location>
        <begin position="510"/>
        <end position="815"/>
    </location>
</feature>
<dbReference type="InterPro" id="IPR007296">
    <property type="entry name" value="DUF403"/>
</dbReference>
<dbReference type="EMBL" id="CZKA01000058">
    <property type="protein sequence ID" value="CUR59509.1"/>
    <property type="molecule type" value="Genomic_DNA"/>
</dbReference>
<dbReference type="Pfam" id="PF14403">
    <property type="entry name" value="CP_ATPgrasp_2"/>
    <property type="match status" value="1"/>
</dbReference>
<evidence type="ECO:0000313" key="4">
    <source>
        <dbReference type="EMBL" id="CUR59509.1"/>
    </source>
</evidence>
<evidence type="ECO:0000259" key="3">
    <source>
        <dbReference type="Pfam" id="PF14403"/>
    </source>
</evidence>